<evidence type="ECO:0000313" key="2">
    <source>
        <dbReference type="Proteomes" id="UP001081283"/>
    </source>
</evidence>
<protein>
    <submittedName>
        <fullName evidence="1">Uncharacterized protein</fullName>
    </submittedName>
</protein>
<gene>
    <name evidence="1" type="ORF">OEG82_05945</name>
</gene>
<dbReference type="RefSeq" id="WP_267611514.1">
    <property type="nucleotide sequence ID" value="NZ_JAOVZQ010000001.1"/>
</dbReference>
<organism evidence="1 2">
    <name type="scientific">Hoeflea ulvae</name>
    <dbReference type="NCBI Taxonomy" id="2983764"/>
    <lineage>
        <taxon>Bacteria</taxon>
        <taxon>Pseudomonadati</taxon>
        <taxon>Pseudomonadota</taxon>
        <taxon>Alphaproteobacteria</taxon>
        <taxon>Hyphomicrobiales</taxon>
        <taxon>Rhizobiaceae</taxon>
        <taxon>Hoeflea</taxon>
    </lineage>
</organism>
<sequence length="86" mass="9688">MRAPEVKNPVRCSGVPKKIQLNQLFRRNHARDHVAIVNWRCPQRSPSGTVENRKSPGMRAFGLRIIFHVVRALAAPRDAFPAPSHA</sequence>
<name>A0ABT3YCF3_9HYPH</name>
<proteinExistence type="predicted"/>
<keyword evidence="2" id="KW-1185">Reference proteome</keyword>
<accession>A0ABT3YCF3</accession>
<dbReference type="Proteomes" id="UP001081283">
    <property type="component" value="Unassembled WGS sequence"/>
</dbReference>
<dbReference type="EMBL" id="JAOVZQ010000001">
    <property type="protein sequence ID" value="MCY0093561.1"/>
    <property type="molecule type" value="Genomic_DNA"/>
</dbReference>
<comment type="caution">
    <text evidence="1">The sequence shown here is derived from an EMBL/GenBank/DDBJ whole genome shotgun (WGS) entry which is preliminary data.</text>
</comment>
<evidence type="ECO:0000313" key="1">
    <source>
        <dbReference type="EMBL" id="MCY0093561.1"/>
    </source>
</evidence>
<reference evidence="1" key="1">
    <citation type="submission" date="2022-10" db="EMBL/GenBank/DDBJ databases">
        <title>Hoeflea sp. J2-29, isolated from marine algae.</title>
        <authorList>
            <person name="Kristyanto S."/>
            <person name="Kim J.M."/>
            <person name="Jeon C.O."/>
        </authorList>
    </citation>
    <scope>NUCLEOTIDE SEQUENCE</scope>
    <source>
        <strain evidence="1">J2-29</strain>
    </source>
</reference>